<evidence type="ECO:0000256" key="1">
    <source>
        <dbReference type="SAM" id="Phobius"/>
    </source>
</evidence>
<dbReference type="GeneID" id="106809181"/>
<keyword evidence="1" id="KW-0472">Membrane</keyword>
<sequence>MTVEQPERDSYILFTPYLVSFKEINDRTDYIVSVEDVDMPVLDAMMADSRIDYPNNINHPETVLLILIGSGLFHFQVKVFQGLSYCSLQDEFQIYVDDAPLPYPLQFLINSFVAILIGGVLFVVYLWYLNKHHVTRVRKAGSRCQDLHAIAHDYTADDRKTSMYV</sequence>
<protein>
    <submittedName>
        <fullName evidence="4">Cation channel sperm-associated protein subunit beta-like</fullName>
    </submittedName>
</protein>
<organism evidence="3 4">
    <name type="scientific">Priapulus caudatus</name>
    <name type="common">Priapulid worm</name>
    <dbReference type="NCBI Taxonomy" id="37621"/>
    <lineage>
        <taxon>Eukaryota</taxon>
        <taxon>Metazoa</taxon>
        <taxon>Ecdysozoa</taxon>
        <taxon>Scalidophora</taxon>
        <taxon>Priapulida</taxon>
        <taxon>Priapulimorpha</taxon>
        <taxon>Priapulimorphida</taxon>
        <taxon>Priapulidae</taxon>
        <taxon>Priapulus</taxon>
    </lineage>
</organism>
<reference evidence="4" key="1">
    <citation type="submission" date="2025-08" db="UniProtKB">
        <authorList>
            <consortium name="RefSeq"/>
        </authorList>
    </citation>
    <scope>IDENTIFICATION</scope>
</reference>
<dbReference type="PANTHER" id="PTHR14705">
    <property type="entry name" value="CATION CHANNEL SPERM-ASSOCIATED PROTEIN SUBUNIT BETA"/>
    <property type="match status" value="1"/>
</dbReference>
<keyword evidence="3" id="KW-1185">Reference proteome</keyword>
<evidence type="ECO:0000259" key="2">
    <source>
        <dbReference type="Pfam" id="PF15149"/>
    </source>
</evidence>
<feature type="domain" description="Cation channel sperm-associated protein subunit beta C-terminal" evidence="2">
    <location>
        <begin position="8"/>
        <end position="134"/>
    </location>
</feature>
<evidence type="ECO:0000313" key="3">
    <source>
        <dbReference type="Proteomes" id="UP000695022"/>
    </source>
</evidence>
<proteinExistence type="predicted"/>
<gene>
    <name evidence="4" type="primary">LOC106809181</name>
</gene>
<keyword evidence="1" id="KW-0812">Transmembrane</keyword>
<evidence type="ECO:0000313" key="4">
    <source>
        <dbReference type="RefSeq" id="XP_014667657.1"/>
    </source>
</evidence>
<dbReference type="Pfam" id="PF15149">
    <property type="entry name" value="CATSPERB_C"/>
    <property type="match status" value="1"/>
</dbReference>
<feature type="transmembrane region" description="Helical" evidence="1">
    <location>
        <begin position="107"/>
        <end position="129"/>
    </location>
</feature>
<dbReference type="InterPro" id="IPR048789">
    <property type="entry name" value="CATSPERB_C"/>
</dbReference>
<accession>A0ABM1E636</accession>
<dbReference type="PANTHER" id="PTHR14705:SF0">
    <property type="entry name" value="CATION CHANNEL SPERM-ASSOCIATED AUXILIARY SUBUNIT BETA"/>
    <property type="match status" value="1"/>
</dbReference>
<keyword evidence="1" id="KW-1133">Transmembrane helix</keyword>
<name>A0ABM1E636_PRICU</name>
<dbReference type="InterPro" id="IPR028748">
    <property type="entry name" value="CATSPERB"/>
</dbReference>
<dbReference type="Proteomes" id="UP000695022">
    <property type="component" value="Unplaced"/>
</dbReference>
<dbReference type="RefSeq" id="XP_014667657.1">
    <property type="nucleotide sequence ID" value="XM_014812171.1"/>
</dbReference>